<evidence type="ECO:0000313" key="3">
    <source>
        <dbReference type="Proteomes" id="UP001497522"/>
    </source>
</evidence>
<feature type="compositionally biased region" description="Polar residues" evidence="1">
    <location>
        <begin position="271"/>
        <end position="281"/>
    </location>
</feature>
<evidence type="ECO:0000256" key="1">
    <source>
        <dbReference type="SAM" id="MobiDB-lite"/>
    </source>
</evidence>
<gene>
    <name evidence="2" type="ORF">CSSPJE1EN2_LOCUS3179</name>
</gene>
<sequence>MESMEALALLDIDQEDDNLLIAWNDNPGNENAAAEEPSLLLGIMSPPSPSLVNHKPEKRQVFGDSQNCPVDHDLPALTWAIPVDTTGEVEDPGNIAMSKNPVEMLAASDLISVLSVLDSNVISSSNMTYDALEDGASRKAQYLMHDGILRMASVSKGPPMDNAYIDKARQQRQEIGLPEKVEDEPIVLRRNRTRRLTTLRKSLAWDKAFFTDDDKVSSTLPKAKLQVEISSTHAPSSSLSRAVKQVQRTSLHSIPTALPWSQKQAPGIKSNPLTALSNAAGKTQRFRSAVVPSQP</sequence>
<proteinExistence type="predicted"/>
<dbReference type="EMBL" id="OZ023712">
    <property type="protein sequence ID" value="CAK9860184.1"/>
    <property type="molecule type" value="Genomic_DNA"/>
</dbReference>
<evidence type="ECO:0000313" key="2">
    <source>
        <dbReference type="EMBL" id="CAK9860184.1"/>
    </source>
</evidence>
<feature type="compositionally biased region" description="Polar residues" evidence="1">
    <location>
        <begin position="254"/>
        <end position="264"/>
    </location>
</feature>
<feature type="region of interest" description="Disordered" evidence="1">
    <location>
        <begin position="254"/>
        <end position="295"/>
    </location>
</feature>
<keyword evidence="3" id="KW-1185">Reference proteome</keyword>
<reference evidence="2" key="1">
    <citation type="submission" date="2024-03" db="EMBL/GenBank/DDBJ databases">
        <authorList>
            <consortium name="ELIXIR-Norway"/>
            <consortium name="Elixir Norway"/>
        </authorList>
    </citation>
    <scope>NUCLEOTIDE SEQUENCE</scope>
</reference>
<protein>
    <submittedName>
        <fullName evidence="2">Uncharacterized protein</fullName>
    </submittedName>
</protein>
<dbReference type="Proteomes" id="UP001497522">
    <property type="component" value="Chromosome 11"/>
</dbReference>
<name>A0ABP1ACC6_9BRYO</name>
<accession>A0ABP1ACC6</accession>
<organism evidence="2 3">
    <name type="scientific">Sphagnum jensenii</name>
    <dbReference type="NCBI Taxonomy" id="128206"/>
    <lineage>
        <taxon>Eukaryota</taxon>
        <taxon>Viridiplantae</taxon>
        <taxon>Streptophyta</taxon>
        <taxon>Embryophyta</taxon>
        <taxon>Bryophyta</taxon>
        <taxon>Sphagnophytina</taxon>
        <taxon>Sphagnopsida</taxon>
        <taxon>Sphagnales</taxon>
        <taxon>Sphagnaceae</taxon>
        <taxon>Sphagnum</taxon>
    </lineage>
</organism>